<evidence type="ECO:0000313" key="2">
    <source>
        <dbReference type="EMBL" id="QEG21239.1"/>
    </source>
</evidence>
<dbReference type="GO" id="GO:0016746">
    <property type="term" value="F:acyltransferase activity"/>
    <property type="evidence" value="ECO:0007669"/>
    <property type="project" value="UniProtKB-KW"/>
</dbReference>
<evidence type="ECO:0000313" key="3">
    <source>
        <dbReference type="Proteomes" id="UP000322214"/>
    </source>
</evidence>
<protein>
    <submittedName>
        <fullName evidence="2">Acyltransferase</fullName>
    </submittedName>
</protein>
<reference evidence="2 3" key="1">
    <citation type="submission" date="2019-08" db="EMBL/GenBank/DDBJ databases">
        <title>Deep-cultivation of Planctomycetes and their phenomic and genomic characterization uncovers novel biology.</title>
        <authorList>
            <person name="Wiegand S."/>
            <person name="Jogler M."/>
            <person name="Boedeker C."/>
            <person name="Pinto D."/>
            <person name="Vollmers J."/>
            <person name="Rivas-Marin E."/>
            <person name="Kohn T."/>
            <person name="Peeters S.H."/>
            <person name="Heuer A."/>
            <person name="Rast P."/>
            <person name="Oberbeckmann S."/>
            <person name="Bunk B."/>
            <person name="Jeske O."/>
            <person name="Meyerdierks A."/>
            <person name="Storesund J.E."/>
            <person name="Kallscheuer N."/>
            <person name="Luecker S."/>
            <person name="Lage O.M."/>
            <person name="Pohl T."/>
            <person name="Merkel B.J."/>
            <person name="Hornburger P."/>
            <person name="Mueller R.-W."/>
            <person name="Bruemmer F."/>
            <person name="Labrenz M."/>
            <person name="Spormann A.M."/>
            <person name="Op den Camp H."/>
            <person name="Overmann J."/>
            <person name="Amann R."/>
            <person name="Jetten M.S.M."/>
            <person name="Mascher T."/>
            <person name="Medema M.H."/>
            <person name="Devos D.P."/>
            <person name="Kaster A.-K."/>
            <person name="Ovreas L."/>
            <person name="Rohde M."/>
            <person name="Galperin M.Y."/>
            <person name="Jogler C."/>
        </authorList>
    </citation>
    <scope>NUCLEOTIDE SEQUENCE [LARGE SCALE GENOMIC DNA]</scope>
    <source>
        <strain evidence="2 3">FC18</strain>
    </source>
</reference>
<accession>A0A5B9P6S2</accession>
<dbReference type="OrthoDB" id="9806008at2"/>
<feature type="domain" description="Phospholipid/glycerol acyltransferase" evidence="1">
    <location>
        <begin position="62"/>
        <end position="189"/>
    </location>
</feature>
<dbReference type="SUPFAM" id="SSF69593">
    <property type="entry name" value="Glycerol-3-phosphate (1)-acyltransferase"/>
    <property type="match status" value="1"/>
</dbReference>
<sequence>MQKIFIEKPYRFVRPLMSTWLPWLLNNRLIHSTMLRTTESIVAVKSRGVDRLEKSIKAGHGVVMIGNHPRVSDPVVIYDLIRQANSTMFAMASWHLFNQGWLNTAIIRTFGGYSVNREGLDRESINFSVSMLQKNERPILMFPEGATSRTNGSLMPFLDGPTFVARTASRRRHRQGLKTVIHPIVIRYEFVGDFATEFEKVITSIENELQISPSLDSNPAKRVQVSLDALVAKQERAFDRTGNPNHSPFQRRQHLADSVMEEAEVRWFGTRSEKNIANRIRDIRSRVFPELLENENLSAEERNLRWHDLERTYLAWQMASYPQDYLAGDASKDRILEISAKILEDLTDRPRKCGKQKVTIEVCEAIEVPPTKHPSGKPDPLIAKIQHQLENGLFGSRED</sequence>
<dbReference type="Proteomes" id="UP000322214">
    <property type="component" value="Chromosome"/>
</dbReference>
<dbReference type="AlphaFoldDB" id="A0A5B9P6S2"/>
<keyword evidence="2" id="KW-0012">Acyltransferase</keyword>
<name>A0A5B9P6S2_9BACT</name>
<keyword evidence="2" id="KW-0808">Transferase</keyword>
<dbReference type="InterPro" id="IPR002123">
    <property type="entry name" value="Plipid/glycerol_acylTrfase"/>
</dbReference>
<dbReference type="RefSeq" id="WP_075081753.1">
    <property type="nucleotide sequence ID" value="NZ_CP042912.1"/>
</dbReference>
<dbReference type="SMART" id="SM00563">
    <property type="entry name" value="PlsC"/>
    <property type="match status" value="1"/>
</dbReference>
<dbReference type="KEGG" id="mff:MFFC18_10940"/>
<dbReference type="STRING" id="980251.GCA_001642875_01846"/>
<dbReference type="EMBL" id="CP042912">
    <property type="protein sequence ID" value="QEG21239.1"/>
    <property type="molecule type" value="Genomic_DNA"/>
</dbReference>
<proteinExistence type="predicted"/>
<dbReference type="Pfam" id="PF01553">
    <property type="entry name" value="Acyltransferase"/>
    <property type="match status" value="1"/>
</dbReference>
<organism evidence="2 3">
    <name type="scientific">Mariniblastus fucicola</name>
    <dbReference type="NCBI Taxonomy" id="980251"/>
    <lineage>
        <taxon>Bacteria</taxon>
        <taxon>Pseudomonadati</taxon>
        <taxon>Planctomycetota</taxon>
        <taxon>Planctomycetia</taxon>
        <taxon>Pirellulales</taxon>
        <taxon>Pirellulaceae</taxon>
        <taxon>Mariniblastus</taxon>
    </lineage>
</organism>
<evidence type="ECO:0000259" key="1">
    <source>
        <dbReference type="SMART" id="SM00563"/>
    </source>
</evidence>
<keyword evidence="3" id="KW-1185">Reference proteome</keyword>
<gene>
    <name evidence="2" type="ORF">MFFC18_10940</name>
</gene>